<evidence type="ECO:0000256" key="5">
    <source>
        <dbReference type="ARBA" id="ARBA00023242"/>
    </source>
</evidence>
<name>A0A139AVG4_GONPJ</name>
<dbReference type="Pfam" id="PF00172">
    <property type="entry name" value="Zn_clus"/>
    <property type="match status" value="1"/>
</dbReference>
<protein>
    <recommendedName>
        <fullName evidence="7">Zn(2)-C6 fungal-type domain-containing protein</fullName>
    </recommendedName>
</protein>
<dbReference type="PROSITE" id="PS00463">
    <property type="entry name" value="ZN2_CY6_FUNGAL_1"/>
    <property type="match status" value="1"/>
</dbReference>
<keyword evidence="3" id="KW-0805">Transcription regulation</keyword>
<feature type="region of interest" description="Disordered" evidence="6">
    <location>
        <begin position="210"/>
        <end position="258"/>
    </location>
</feature>
<dbReference type="Pfam" id="PF04082">
    <property type="entry name" value="Fungal_trans"/>
    <property type="match status" value="1"/>
</dbReference>
<sequence>MENTYTGGGAERSGKRKRGSKACDTCSRRKVRCEGGQPCINCRQNGVECTWEKSSLKRGPKKGQPSPFFRKLKRLEELVVASLNANSSLAESASLTLPRDGSTLSGSDLDRILAFLETSAPDTTLPEHGPDIAIDPGMNIYIPELLGTFASPGPNFPLLEKELHNSFFFPDTIAWSPVGLSRLQDGGRALFGLVPVAPEEAVRDFDFHQEGEQEADDPEASQRITPDASSSGWTETDQRTSPSNPSPSLEEDPSERKGITGLPERLEHLLLFNYLKYVASQIPILHAQTVVRDYIARHLERVLLLCMFAPSATYATGSGINPEDVFEMARAEFNARLEEGPSLVLMQCLLLIILYTATATSRGERAWMYTGMAVRMAYELDLNVDPDDLANGTYLNSAPIILSAYSTRAATIQSSKLWSWIDKETRRRVWWSVYILDKQGALISSRGSMIQESEIRTRLPCLQILWEAVAQHIPGQGQSSVVLGASVADVLMLAETRLPDLQGWPECAVTDEIRMSWEDVLHHMPEPMAARLKVDDFDGPGLNADVTPSLGWSRLSHDIRLTLDRSRPGKVSFPEKSDPFGWLIILENIFGMVGEFHSYCLAKAIDVFRQPTTVEEQAAVARLRHLDQTFSDWQQSLPAWSLRFTEGFTGALIGNTSAVARISPSRVQTLESRSFFFLYLQILFRAACIALHRPPDIVTMARNEYWIQSESFVAACVHADEMSKIVELAMVHDENLDFFAPFGGFCIFQSAVVQLVRLKVLGISSFPSTLPLGLIQQTSWRVQVTTRALEVMGKRWKNAKMLAGLVESLSKTFIQMSSKTH</sequence>
<organism evidence="8 9">
    <name type="scientific">Gonapodya prolifera (strain JEL478)</name>
    <name type="common">Monoblepharis prolifera</name>
    <dbReference type="NCBI Taxonomy" id="1344416"/>
    <lineage>
        <taxon>Eukaryota</taxon>
        <taxon>Fungi</taxon>
        <taxon>Fungi incertae sedis</taxon>
        <taxon>Chytridiomycota</taxon>
        <taxon>Chytridiomycota incertae sedis</taxon>
        <taxon>Monoblepharidomycetes</taxon>
        <taxon>Monoblepharidales</taxon>
        <taxon>Gonapodyaceae</taxon>
        <taxon>Gonapodya</taxon>
    </lineage>
</organism>
<dbReference type="GO" id="GO:0003677">
    <property type="term" value="F:DNA binding"/>
    <property type="evidence" value="ECO:0007669"/>
    <property type="project" value="InterPro"/>
</dbReference>
<evidence type="ECO:0000256" key="4">
    <source>
        <dbReference type="ARBA" id="ARBA00023163"/>
    </source>
</evidence>
<evidence type="ECO:0000256" key="2">
    <source>
        <dbReference type="ARBA" id="ARBA00022723"/>
    </source>
</evidence>
<dbReference type="SMART" id="SM00066">
    <property type="entry name" value="GAL4"/>
    <property type="match status" value="1"/>
</dbReference>
<keyword evidence="5" id="KW-0539">Nucleus</keyword>
<accession>A0A139AVG4</accession>
<evidence type="ECO:0000256" key="6">
    <source>
        <dbReference type="SAM" id="MobiDB-lite"/>
    </source>
</evidence>
<evidence type="ECO:0000313" key="8">
    <source>
        <dbReference type="EMBL" id="KXS20689.1"/>
    </source>
</evidence>
<dbReference type="AlphaFoldDB" id="A0A139AVG4"/>
<feature type="domain" description="Zn(2)-C6 fungal-type" evidence="7">
    <location>
        <begin position="22"/>
        <end position="51"/>
    </location>
</feature>
<dbReference type="GO" id="GO:0006351">
    <property type="term" value="P:DNA-templated transcription"/>
    <property type="evidence" value="ECO:0007669"/>
    <property type="project" value="InterPro"/>
</dbReference>
<evidence type="ECO:0000313" key="9">
    <source>
        <dbReference type="Proteomes" id="UP000070544"/>
    </source>
</evidence>
<dbReference type="CDD" id="cd12148">
    <property type="entry name" value="fungal_TF_MHR"/>
    <property type="match status" value="1"/>
</dbReference>
<dbReference type="PROSITE" id="PS50048">
    <property type="entry name" value="ZN2_CY6_FUNGAL_2"/>
    <property type="match status" value="1"/>
</dbReference>
<dbReference type="OrthoDB" id="2162424at2759"/>
<dbReference type="GO" id="GO:0005634">
    <property type="term" value="C:nucleus"/>
    <property type="evidence" value="ECO:0007669"/>
    <property type="project" value="UniProtKB-SubCell"/>
</dbReference>
<dbReference type="InterPro" id="IPR036864">
    <property type="entry name" value="Zn2-C6_fun-type_DNA-bd_sf"/>
</dbReference>
<gene>
    <name evidence="8" type="ORF">M427DRAFT_51672</name>
</gene>
<dbReference type="InterPro" id="IPR050815">
    <property type="entry name" value="TF_fung"/>
</dbReference>
<comment type="subcellular location">
    <subcellularLocation>
        <location evidence="1">Nucleus</location>
    </subcellularLocation>
</comment>
<dbReference type="SUPFAM" id="SSF57701">
    <property type="entry name" value="Zn2/Cys6 DNA-binding domain"/>
    <property type="match status" value="1"/>
</dbReference>
<keyword evidence="2" id="KW-0479">Metal-binding</keyword>
<feature type="compositionally biased region" description="Polar residues" evidence="6">
    <location>
        <begin position="222"/>
        <end position="247"/>
    </location>
</feature>
<keyword evidence="9" id="KW-1185">Reference proteome</keyword>
<dbReference type="InterPro" id="IPR007219">
    <property type="entry name" value="XnlR_reg_dom"/>
</dbReference>
<dbReference type="PANTHER" id="PTHR47338:SF5">
    <property type="entry name" value="ZN(II)2CYS6 TRANSCRIPTION FACTOR (EUROFUNG)"/>
    <property type="match status" value="1"/>
</dbReference>
<reference evidence="8 9" key="1">
    <citation type="journal article" date="2015" name="Genome Biol. Evol.">
        <title>Phylogenomic analyses indicate that early fungi evolved digesting cell walls of algal ancestors of land plants.</title>
        <authorList>
            <person name="Chang Y."/>
            <person name="Wang S."/>
            <person name="Sekimoto S."/>
            <person name="Aerts A.L."/>
            <person name="Choi C."/>
            <person name="Clum A."/>
            <person name="LaButti K.M."/>
            <person name="Lindquist E.A."/>
            <person name="Yee Ngan C."/>
            <person name="Ohm R.A."/>
            <person name="Salamov A.A."/>
            <person name="Grigoriev I.V."/>
            <person name="Spatafora J.W."/>
            <person name="Berbee M.L."/>
        </authorList>
    </citation>
    <scope>NUCLEOTIDE SEQUENCE [LARGE SCALE GENOMIC DNA]</scope>
    <source>
        <strain evidence="8 9">JEL478</strain>
    </source>
</reference>
<dbReference type="Gene3D" id="4.10.240.10">
    <property type="entry name" value="Zn(2)-C6 fungal-type DNA-binding domain"/>
    <property type="match status" value="1"/>
</dbReference>
<dbReference type="PANTHER" id="PTHR47338">
    <property type="entry name" value="ZN(II)2CYS6 TRANSCRIPTION FACTOR (EUROFUNG)-RELATED"/>
    <property type="match status" value="1"/>
</dbReference>
<dbReference type="STRING" id="1344416.A0A139AVG4"/>
<dbReference type="CDD" id="cd00067">
    <property type="entry name" value="GAL4"/>
    <property type="match status" value="1"/>
</dbReference>
<dbReference type="SMART" id="SM00906">
    <property type="entry name" value="Fungal_trans"/>
    <property type="match status" value="1"/>
</dbReference>
<evidence type="ECO:0000256" key="1">
    <source>
        <dbReference type="ARBA" id="ARBA00004123"/>
    </source>
</evidence>
<evidence type="ECO:0000259" key="7">
    <source>
        <dbReference type="PROSITE" id="PS50048"/>
    </source>
</evidence>
<dbReference type="EMBL" id="KQ965734">
    <property type="protein sequence ID" value="KXS20689.1"/>
    <property type="molecule type" value="Genomic_DNA"/>
</dbReference>
<feature type="compositionally biased region" description="Gly residues" evidence="6">
    <location>
        <begin position="1"/>
        <end position="11"/>
    </location>
</feature>
<dbReference type="InterPro" id="IPR001138">
    <property type="entry name" value="Zn2Cys6_DnaBD"/>
</dbReference>
<dbReference type="GO" id="GO:0000981">
    <property type="term" value="F:DNA-binding transcription factor activity, RNA polymerase II-specific"/>
    <property type="evidence" value="ECO:0007669"/>
    <property type="project" value="InterPro"/>
</dbReference>
<evidence type="ECO:0000256" key="3">
    <source>
        <dbReference type="ARBA" id="ARBA00023015"/>
    </source>
</evidence>
<keyword evidence="4" id="KW-0804">Transcription</keyword>
<dbReference type="GO" id="GO:0008270">
    <property type="term" value="F:zinc ion binding"/>
    <property type="evidence" value="ECO:0007669"/>
    <property type="project" value="InterPro"/>
</dbReference>
<feature type="region of interest" description="Disordered" evidence="6">
    <location>
        <begin position="1"/>
        <end position="20"/>
    </location>
</feature>
<dbReference type="Proteomes" id="UP000070544">
    <property type="component" value="Unassembled WGS sequence"/>
</dbReference>
<proteinExistence type="predicted"/>